<comment type="caution">
    <text evidence="1">The sequence shown here is derived from an EMBL/GenBank/DDBJ whole genome shotgun (WGS) entry which is preliminary data.</text>
</comment>
<reference evidence="1" key="1">
    <citation type="submission" date="2023-05" db="EMBL/GenBank/DDBJ databases">
        <authorList>
            <person name="Stuckert A."/>
        </authorList>
    </citation>
    <scope>NUCLEOTIDE SEQUENCE</scope>
</reference>
<sequence>MYINGRTGAVQGRVAVYKRPPCLCASSLVARSTTIRCPLCPEDTAEHQSYRTSV</sequence>
<dbReference type="EMBL" id="CATNWA010014871">
    <property type="protein sequence ID" value="CAI9576873.1"/>
    <property type="molecule type" value="Genomic_DNA"/>
</dbReference>
<evidence type="ECO:0000313" key="1">
    <source>
        <dbReference type="EMBL" id="CAI9576873.1"/>
    </source>
</evidence>
<evidence type="ECO:0000313" key="2">
    <source>
        <dbReference type="Proteomes" id="UP001162483"/>
    </source>
</evidence>
<name>A0ABN9E011_9NEOB</name>
<organism evidence="1 2">
    <name type="scientific">Staurois parvus</name>
    <dbReference type="NCBI Taxonomy" id="386267"/>
    <lineage>
        <taxon>Eukaryota</taxon>
        <taxon>Metazoa</taxon>
        <taxon>Chordata</taxon>
        <taxon>Craniata</taxon>
        <taxon>Vertebrata</taxon>
        <taxon>Euteleostomi</taxon>
        <taxon>Amphibia</taxon>
        <taxon>Batrachia</taxon>
        <taxon>Anura</taxon>
        <taxon>Neobatrachia</taxon>
        <taxon>Ranoidea</taxon>
        <taxon>Ranidae</taxon>
        <taxon>Staurois</taxon>
    </lineage>
</organism>
<proteinExistence type="predicted"/>
<accession>A0ABN9E011</accession>
<keyword evidence="2" id="KW-1185">Reference proteome</keyword>
<dbReference type="Proteomes" id="UP001162483">
    <property type="component" value="Unassembled WGS sequence"/>
</dbReference>
<protein>
    <submittedName>
        <fullName evidence="1">Uncharacterized protein</fullName>
    </submittedName>
</protein>
<gene>
    <name evidence="1" type="ORF">SPARVUS_LOCUS8594705</name>
</gene>